<dbReference type="InterPro" id="IPR000614">
    <property type="entry name" value="FRMsr_CS"/>
</dbReference>
<dbReference type="Gene3D" id="3.30.450.40">
    <property type="match status" value="1"/>
</dbReference>
<reference evidence="3" key="1">
    <citation type="submission" date="2020-04" db="EMBL/GenBank/DDBJ databases">
        <authorList>
            <person name="Zhang T."/>
        </authorList>
    </citation>
    <scope>NUCLEOTIDE SEQUENCE</scope>
    <source>
        <strain evidence="3">HKST-UBA02</strain>
    </source>
</reference>
<proteinExistence type="inferred from homology"/>
<dbReference type="SUPFAM" id="SSF55781">
    <property type="entry name" value="GAF domain-like"/>
    <property type="match status" value="1"/>
</dbReference>
<protein>
    <submittedName>
        <fullName evidence="3">GAF domain-containing protein</fullName>
    </submittedName>
</protein>
<evidence type="ECO:0000313" key="3">
    <source>
        <dbReference type="EMBL" id="MCA9759223.1"/>
    </source>
</evidence>
<accession>A0A956NHB8</accession>
<dbReference type="EMBL" id="JAGQHS010000289">
    <property type="protein sequence ID" value="MCA9759223.1"/>
    <property type="molecule type" value="Genomic_DNA"/>
</dbReference>
<dbReference type="InterPro" id="IPR051330">
    <property type="entry name" value="Phosphatase_reg/MetRdx"/>
</dbReference>
<comment type="similarity">
    <text evidence="1">Belongs to the free Met sulfoxide reductase family.</text>
</comment>
<dbReference type="AlphaFoldDB" id="A0A956NHB8"/>
<organism evidence="3 4">
    <name type="scientific">Eiseniibacteriota bacterium</name>
    <dbReference type="NCBI Taxonomy" id="2212470"/>
    <lineage>
        <taxon>Bacteria</taxon>
        <taxon>Candidatus Eiseniibacteriota</taxon>
    </lineage>
</organism>
<dbReference type="GO" id="GO:0005829">
    <property type="term" value="C:cytosol"/>
    <property type="evidence" value="ECO:0007669"/>
    <property type="project" value="TreeGrafter"/>
</dbReference>
<comment type="caution">
    <text evidence="3">The sequence shown here is derived from an EMBL/GenBank/DDBJ whole genome shotgun (WGS) entry which is preliminary data.</text>
</comment>
<name>A0A956NHB8_UNCEI</name>
<evidence type="ECO:0000259" key="2">
    <source>
        <dbReference type="Pfam" id="PF13185"/>
    </source>
</evidence>
<dbReference type="PANTHER" id="PTHR21021:SF15">
    <property type="entry name" value="FREE METHIONINE-R-SULFOXIDE REDUCTASE"/>
    <property type="match status" value="1"/>
</dbReference>
<dbReference type="GO" id="GO:0033745">
    <property type="term" value="F:L-methionine-(R)-S-oxide reductase activity"/>
    <property type="evidence" value="ECO:0007669"/>
    <property type="project" value="TreeGrafter"/>
</dbReference>
<evidence type="ECO:0000313" key="4">
    <source>
        <dbReference type="Proteomes" id="UP000739538"/>
    </source>
</evidence>
<reference evidence="3" key="2">
    <citation type="journal article" date="2021" name="Microbiome">
        <title>Successional dynamics and alternative stable states in a saline activated sludge microbial community over 9 years.</title>
        <authorList>
            <person name="Wang Y."/>
            <person name="Ye J."/>
            <person name="Ju F."/>
            <person name="Liu L."/>
            <person name="Boyd J.A."/>
            <person name="Deng Y."/>
            <person name="Parks D.H."/>
            <person name="Jiang X."/>
            <person name="Yin X."/>
            <person name="Woodcroft B.J."/>
            <person name="Tyson G.W."/>
            <person name="Hugenholtz P."/>
            <person name="Polz M.F."/>
            <person name="Zhang T."/>
        </authorList>
    </citation>
    <scope>NUCLEOTIDE SEQUENCE</scope>
    <source>
        <strain evidence="3">HKST-UBA02</strain>
    </source>
</reference>
<dbReference type="Pfam" id="PF13185">
    <property type="entry name" value="GAF_2"/>
    <property type="match status" value="1"/>
</dbReference>
<feature type="domain" description="GAF" evidence="2">
    <location>
        <begin position="12"/>
        <end position="122"/>
    </location>
</feature>
<evidence type="ECO:0000256" key="1">
    <source>
        <dbReference type="ARBA" id="ARBA00038454"/>
    </source>
</evidence>
<sequence>MASVAAVLYDRMDDVSFCGFYRVTEPDELVIGPYQGPVGCLRIAFGRGVCGAAAKETRSVLVPDVHAFPGHIACDASSRSELVVPVISGDGTLLAVLDLDSRSPARFDEHDQTELEALLRQVFS</sequence>
<dbReference type="PROSITE" id="PS01320">
    <property type="entry name" value="UPF0067"/>
    <property type="match status" value="1"/>
</dbReference>
<dbReference type="Proteomes" id="UP000739538">
    <property type="component" value="Unassembled WGS sequence"/>
</dbReference>
<dbReference type="PANTHER" id="PTHR21021">
    <property type="entry name" value="GAF/PUTATIVE CYTOSKELETAL PROTEIN"/>
    <property type="match status" value="1"/>
</dbReference>
<gene>
    <name evidence="3" type="ORF">KDA27_25740</name>
</gene>
<dbReference type="InterPro" id="IPR003018">
    <property type="entry name" value="GAF"/>
</dbReference>
<dbReference type="InterPro" id="IPR029016">
    <property type="entry name" value="GAF-like_dom_sf"/>
</dbReference>